<keyword evidence="6" id="KW-1185">Reference proteome</keyword>
<evidence type="ECO:0000313" key="6">
    <source>
        <dbReference type="Proteomes" id="UP001595796"/>
    </source>
</evidence>
<comment type="caution">
    <text evidence="5">The sequence shown here is derived from an EMBL/GenBank/DDBJ whole genome shotgun (WGS) entry which is preliminary data.</text>
</comment>
<dbReference type="PRINTS" id="PR00035">
    <property type="entry name" value="HTHGNTR"/>
</dbReference>
<dbReference type="PROSITE" id="PS50949">
    <property type="entry name" value="HTH_GNTR"/>
    <property type="match status" value="1"/>
</dbReference>
<evidence type="ECO:0000256" key="2">
    <source>
        <dbReference type="ARBA" id="ARBA00023125"/>
    </source>
</evidence>
<dbReference type="PANTHER" id="PTHR43537:SF50">
    <property type="entry name" value="TRANSCRIPTIONAL REGULATORY PROTEIN"/>
    <property type="match status" value="1"/>
</dbReference>
<keyword evidence="2" id="KW-0238">DNA-binding</keyword>
<dbReference type="Pfam" id="PF00392">
    <property type="entry name" value="GntR"/>
    <property type="match status" value="1"/>
</dbReference>
<dbReference type="Gene3D" id="1.10.10.10">
    <property type="entry name" value="Winged helix-like DNA-binding domain superfamily/Winged helix DNA-binding domain"/>
    <property type="match status" value="1"/>
</dbReference>
<dbReference type="SUPFAM" id="SSF46785">
    <property type="entry name" value="Winged helix' DNA-binding domain"/>
    <property type="match status" value="1"/>
</dbReference>
<dbReference type="SUPFAM" id="SSF48008">
    <property type="entry name" value="GntR ligand-binding domain-like"/>
    <property type="match status" value="1"/>
</dbReference>
<dbReference type="CDD" id="cd07377">
    <property type="entry name" value="WHTH_GntR"/>
    <property type="match status" value="1"/>
</dbReference>
<accession>A0ABV9Z7N5</accession>
<dbReference type="InterPro" id="IPR011711">
    <property type="entry name" value="GntR_C"/>
</dbReference>
<keyword evidence="3" id="KW-0804">Transcription</keyword>
<gene>
    <name evidence="5" type="ORF">ACFPFW_18030</name>
</gene>
<evidence type="ECO:0000256" key="1">
    <source>
        <dbReference type="ARBA" id="ARBA00023015"/>
    </source>
</evidence>
<name>A0ABV9Z7N5_9HYPH</name>
<dbReference type="PANTHER" id="PTHR43537">
    <property type="entry name" value="TRANSCRIPTIONAL REGULATOR, GNTR FAMILY"/>
    <property type="match status" value="1"/>
</dbReference>
<feature type="domain" description="HTH gntR-type" evidence="4">
    <location>
        <begin position="5"/>
        <end position="72"/>
    </location>
</feature>
<dbReference type="Pfam" id="PF07729">
    <property type="entry name" value="FCD"/>
    <property type="match status" value="1"/>
</dbReference>
<proteinExistence type="predicted"/>
<dbReference type="SMART" id="SM00345">
    <property type="entry name" value="HTH_GNTR"/>
    <property type="match status" value="1"/>
</dbReference>
<dbReference type="Proteomes" id="UP001595796">
    <property type="component" value="Unassembled WGS sequence"/>
</dbReference>
<reference evidence="6" key="1">
    <citation type="journal article" date="2019" name="Int. J. Syst. Evol. Microbiol.">
        <title>The Global Catalogue of Microorganisms (GCM) 10K type strain sequencing project: providing services to taxonomists for standard genome sequencing and annotation.</title>
        <authorList>
            <consortium name="The Broad Institute Genomics Platform"/>
            <consortium name="The Broad Institute Genome Sequencing Center for Infectious Disease"/>
            <person name="Wu L."/>
            <person name="Ma J."/>
        </authorList>
    </citation>
    <scope>NUCLEOTIDE SEQUENCE [LARGE SCALE GENOMIC DNA]</scope>
    <source>
        <strain evidence="6">CGMCC 1.16444</strain>
    </source>
</reference>
<protein>
    <submittedName>
        <fullName evidence="5">GntR family transcriptional regulator</fullName>
    </submittedName>
</protein>
<dbReference type="EMBL" id="JBHSJF010000008">
    <property type="protein sequence ID" value="MFC5069918.1"/>
    <property type="molecule type" value="Genomic_DNA"/>
</dbReference>
<organism evidence="5 6">
    <name type="scientific">Flaviflagellibacter deserti</name>
    <dbReference type="NCBI Taxonomy" id="2267266"/>
    <lineage>
        <taxon>Bacteria</taxon>
        <taxon>Pseudomonadati</taxon>
        <taxon>Pseudomonadota</taxon>
        <taxon>Alphaproteobacteria</taxon>
        <taxon>Hyphomicrobiales</taxon>
        <taxon>Flaviflagellibacter</taxon>
    </lineage>
</organism>
<dbReference type="SMART" id="SM00895">
    <property type="entry name" value="FCD"/>
    <property type="match status" value="1"/>
</dbReference>
<dbReference type="InterPro" id="IPR036390">
    <property type="entry name" value="WH_DNA-bd_sf"/>
</dbReference>
<evidence type="ECO:0000256" key="3">
    <source>
        <dbReference type="ARBA" id="ARBA00023163"/>
    </source>
</evidence>
<dbReference type="InterPro" id="IPR036388">
    <property type="entry name" value="WH-like_DNA-bd_sf"/>
</dbReference>
<evidence type="ECO:0000313" key="5">
    <source>
        <dbReference type="EMBL" id="MFC5069918.1"/>
    </source>
</evidence>
<sequence>MSRRIPFAQQVADRLRDLIVKGDLPPGGRIIERAVCEQLSVSRTPLREALKLLEAEGLVEISQNKGARIMSFTPTEASNLFEVIAGLESMAAELAVARLSENDLAGLEDMHERMCGHYEKREKDAYFALNSAIHDTIVKASANPVLIATHGNLMLRARRGRYMAIIDPFRWKESVGEHAAVMEAFRAKDPEKARSVWKRHLLRTGETVYGVLTGQIAGDAAD</sequence>
<dbReference type="Gene3D" id="1.20.120.530">
    <property type="entry name" value="GntR ligand-binding domain-like"/>
    <property type="match status" value="1"/>
</dbReference>
<evidence type="ECO:0000259" key="4">
    <source>
        <dbReference type="PROSITE" id="PS50949"/>
    </source>
</evidence>
<dbReference type="InterPro" id="IPR000524">
    <property type="entry name" value="Tscrpt_reg_HTH_GntR"/>
</dbReference>
<keyword evidence="1" id="KW-0805">Transcription regulation</keyword>
<dbReference type="InterPro" id="IPR008920">
    <property type="entry name" value="TF_FadR/GntR_C"/>
</dbReference>